<evidence type="ECO:0000313" key="5">
    <source>
        <dbReference type="Proteomes" id="UP000176504"/>
    </source>
</evidence>
<reference evidence="4 5" key="1">
    <citation type="journal article" date="2016" name="Nat. Commun.">
        <title>Thousands of microbial genomes shed light on interconnected biogeochemical processes in an aquifer system.</title>
        <authorList>
            <person name="Anantharaman K."/>
            <person name="Brown C.T."/>
            <person name="Hug L.A."/>
            <person name="Sharon I."/>
            <person name="Castelle C.J."/>
            <person name="Probst A.J."/>
            <person name="Thomas B.C."/>
            <person name="Singh A."/>
            <person name="Wilkins M.J."/>
            <person name="Karaoz U."/>
            <person name="Brodie E.L."/>
            <person name="Williams K.H."/>
            <person name="Hubbard S.S."/>
            <person name="Banfield J.F."/>
        </authorList>
    </citation>
    <scope>NUCLEOTIDE SEQUENCE [LARGE SCALE GENOMIC DNA]</scope>
</reference>
<dbReference type="Proteomes" id="UP000176504">
    <property type="component" value="Unassembled WGS sequence"/>
</dbReference>
<feature type="transmembrane region" description="Helical" evidence="2">
    <location>
        <begin position="12"/>
        <end position="34"/>
    </location>
</feature>
<evidence type="ECO:0000259" key="3">
    <source>
        <dbReference type="Pfam" id="PF02397"/>
    </source>
</evidence>
<name>A0A1F4VCV6_UNCKA</name>
<dbReference type="GO" id="GO:0016780">
    <property type="term" value="F:phosphotransferase activity, for other substituted phosphate groups"/>
    <property type="evidence" value="ECO:0007669"/>
    <property type="project" value="TreeGrafter"/>
</dbReference>
<comment type="similarity">
    <text evidence="1">Belongs to the bacterial sugar transferase family.</text>
</comment>
<comment type="caution">
    <text evidence="4">The sequence shown here is derived from an EMBL/GenBank/DDBJ whole genome shotgun (WGS) entry which is preliminary data.</text>
</comment>
<accession>A0A1F4VCV6</accession>
<organism evidence="4 5">
    <name type="scientific">candidate division WWE3 bacterium RIFCSPLOWO2_01_FULL_41_18</name>
    <dbReference type="NCBI Taxonomy" id="1802625"/>
    <lineage>
        <taxon>Bacteria</taxon>
        <taxon>Katanobacteria</taxon>
    </lineage>
</organism>
<keyword evidence="2" id="KW-1133">Transmembrane helix</keyword>
<dbReference type="EMBL" id="MEVI01000003">
    <property type="protein sequence ID" value="OGC54957.1"/>
    <property type="molecule type" value="Genomic_DNA"/>
</dbReference>
<protein>
    <recommendedName>
        <fullName evidence="3">Bacterial sugar transferase domain-containing protein</fullName>
    </recommendedName>
</protein>
<evidence type="ECO:0000313" key="4">
    <source>
        <dbReference type="EMBL" id="OGC54957.1"/>
    </source>
</evidence>
<keyword evidence="2" id="KW-0472">Membrane</keyword>
<proteinExistence type="inferred from homology"/>
<evidence type="ECO:0000256" key="2">
    <source>
        <dbReference type="SAM" id="Phobius"/>
    </source>
</evidence>
<dbReference type="PANTHER" id="PTHR30576:SF0">
    <property type="entry name" value="UNDECAPRENYL-PHOSPHATE N-ACETYLGALACTOSAMINYL 1-PHOSPHATE TRANSFERASE-RELATED"/>
    <property type="match status" value="1"/>
</dbReference>
<dbReference type="Pfam" id="PF02397">
    <property type="entry name" value="Bac_transf"/>
    <property type="match status" value="1"/>
</dbReference>
<dbReference type="AlphaFoldDB" id="A0A1F4VCV6"/>
<evidence type="ECO:0000256" key="1">
    <source>
        <dbReference type="ARBA" id="ARBA00006464"/>
    </source>
</evidence>
<gene>
    <name evidence="4" type="ORF">A3A78_03170</name>
</gene>
<dbReference type="InterPro" id="IPR003362">
    <property type="entry name" value="Bact_transf"/>
</dbReference>
<feature type="domain" description="Bacterial sugar transferase" evidence="3">
    <location>
        <begin position="6"/>
        <end position="202"/>
    </location>
</feature>
<keyword evidence="2" id="KW-0812">Transmembrane</keyword>
<sequence>MYKVVKRLMDILIALSALTLFFPFGLLFSLLIALEDKGSPIYHQPRVGKGRKMFNLFKFRSMIKNADEILFSDLKFLEKLRSGNHKLKDDPRITRIGSFIRKYSIDEFPQFINVLKGEMSFVGPRPFRPDEVERFERENKEAKVLIDKVLSVKPGITGLWQTGGRSEVTFDQRIRIEVDYVKRCSFFLDMYIILKTPFAVLKARGAL</sequence>
<dbReference type="PANTHER" id="PTHR30576">
    <property type="entry name" value="COLANIC BIOSYNTHESIS UDP-GLUCOSE LIPID CARRIER TRANSFERASE"/>
    <property type="match status" value="1"/>
</dbReference>